<comment type="caution">
    <text evidence="2">The sequence shown here is derived from an EMBL/GenBank/DDBJ whole genome shotgun (WGS) entry which is preliminary data.</text>
</comment>
<dbReference type="EMBL" id="JAUIQD010000004">
    <property type="protein sequence ID" value="KAK3352324.1"/>
    <property type="molecule type" value="Genomic_DNA"/>
</dbReference>
<protein>
    <submittedName>
        <fullName evidence="2">Uncharacterized protein</fullName>
    </submittedName>
</protein>
<keyword evidence="3" id="KW-1185">Reference proteome</keyword>
<reference evidence="2" key="2">
    <citation type="submission" date="2023-06" db="EMBL/GenBank/DDBJ databases">
        <authorList>
            <consortium name="Lawrence Berkeley National Laboratory"/>
            <person name="Haridas S."/>
            <person name="Hensen N."/>
            <person name="Bonometti L."/>
            <person name="Westerberg I."/>
            <person name="Brannstrom I.O."/>
            <person name="Guillou S."/>
            <person name="Cros-Aarteil S."/>
            <person name="Calhoun S."/>
            <person name="Kuo A."/>
            <person name="Mondo S."/>
            <person name="Pangilinan J."/>
            <person name="Riley R."/>
            <person name="Labutti K."/>
            <person name="Andreopoulos B."/>
            <person name="Lipzen A."/>
            <person name="Chen C."/>
            <person name="Yanf M."/>
            <person name="Daum C."/>
            <person name="Ng V."/>
            <person name="Clum A."/>
            <person name="Steindorff A."/>
            <person name="Ohm R."/>
            <person name="Martin F."/>
            <person name="Silar P."/>
            <person name="Natvig D."/>
            <person name="Lalanne C."/>
            <person name="Gautier V."/>
            <person name="Ament-Velasquez S.L."/>
            <person name="Kruys A."/>
            <person name="Hutchinson M.I."/>
            <person name="Powell A.J."/>
            <person name="Barry K."/>
            <person name="Miller A.N."/>
            <person name="Grigoriev I.V."/>
            <person name="Debuchy R."/>
            <person name="Gladieux P."/>
            <person name="Thoren M.H."/>
            <person name="Johannesson H."/>
        </authorList>
    </citation>
    <scope>NUCLEOTIDE SEQUENCE</scope>
    <source>
        <strain evidence="2">CBS 955.72</strain>
    </source>
</reference>
<feature type="compositionally biased region" description="Basic and acidic residues" evidence="1">
    <location>
        <begin position="530"/>
        <end position="551"/>
    </location>
</feature>
<accession>A0AAJ0HH53</accession>
<feature type="region of interest" description="Disordered" evidence="1">
    <location>
        <begin position="227"/>
        <end position="270"/>
    </location>
</feature>
<feature type="compositionally biased region" description="Pro residues" evidence="1">
    <location>
        <begin position="478"/>
        <end position="489"/>
    </location>
</feature>
<feature type="region of interest" description="Disordered" evidence="1">
    <location>
        <begin position="411"/>
        <end position="556"/>
    </location>
</feature>
<feature type="region of interest" description="Disordered" evidence="1">
    <location>
        <begin position="334"/>
        <end position="367"/>
    </location>
</feature>
<sequence length="970" mass="107409">MAQGTIAAMRGRGDTESGAGGKGSLTVSLRPDELNEFRQYEHLLRFRDEVVAGSHPRIKPTHLLGKAALSTGPPLLAAPGTSQPAAVNASVNGNRPVVDNSQAYQANMQKPPVSTIHNLPGLGSLSGSSSGPSRSFGSGKPEINPILLEKSEDLKKAEMQLHRQRVERGLRDQIEQRRASHKASLQASEQLAEFDISDVMARAMALVQATSAQSTDDTAANASALSDSFDDNTFYSSQHDTPDSRMVSRLPNESDDERMRDGSPYEPELDTEPVVPVQLAQPAAAPAETLLHSAILRQQLNSSTPNSSSALSQASGANVPDFWGASRHVRQLLPPGIISSQGSGTGYRSEESGNTGKEQTTESRDLARVNERLLSQAQGRRDSPLVRAHDLSPVAPQPAHVSPLAIARQRPMAALSDSDTRRATPAQVAALRKQHSTATSPDSSPQGNRGDKKKNKKKRKKERVAAEAASPYIKPEPRSPSPLAAPPYARPNKRQRQSLQQPSEFSYDESRYGQAIEIEDSYPEQYQPRPQREERVVGYERADGGRPRLDIESTLMPAASPRYERVYFDDTRSVSGARPGLPDSPHGQPPSYLPREVRTVRQVSRVIDSPHGDTTYYRDARTASRMSVRPTVYRARSQSPLEYEHGASAMPPPRAVPARIVVDAFGREYIEPPRSATVLRESMAPDHRLSDSERIYGRAPPPHTASRRPELYEEDGAVYRPTSPVYAAPRRVIAQPEFAYRETGHPSQSEFVVPDHRVYREGPHPAGEYLSSRPRLDSRATVEPPREYITRSASVRPQADSARYESAPGYERRVPEERPLEYFDVRPTSVRPPTEAVRYEVPVAYERHMGEEPLREYASVRSASVRPGETIRYEVARDYGARVGSVRPEIPVREYIPGVHPEGRRDVMQPLPSGRSYSVMPGDPQPQVTRREFSTQQSGERYYPRPPPTAGDDEVIVLDRPPREVYRELR</sequence>
<feature type="region of interest" description="Disordered" evidence="1">
    <location>
        <begin position="115"/>
        <end position="143"/>
    </location>
</feature>
<feature type="region of interest" description="Disordered" evidence="1">
    <location>
        <begin position="791"/>
        <end position="811"/>
    </location>
</feature>
<name>A0AAJ0HH53_9PEZI</name>
<feature type="region of interest" description="Disordered" evidence="1">
    <location>
        <begin position="1"/>
        <end position="27"/>
    </location>
</feature>
<proteinExistence type="predicted"/>
<reference evidence="2" key="1">
    <citation type="journal article" date="2023" name="Mol. Phylogenet. Evol.">
        <title>Genome-scale phylogeny and comparative genomics of the fungal order Sordariales.</title>
        <authorList>
            <person name="Hensen N."/>
            <person name="Bonometti L."/>
            <person name="Westerberg I."/>
            <person name="Brannstrom I.O."/>
            <person name="Guillou S."/>
            <person name="Cros-Aarteil S."/>
            <person name="Calhoun S."/>
            <person name="Haridas S."/>
            <person name="Kuo A."/>
            <person name="Mondo S."/>
            <person name="Pangilinan J."/>
            <person name="Riley R."/>
            <person name="LaButti K."/>
            <person name="Andreopoulos B."/>
            <person name="Lipzen A."/>
            <person name="Chen C."/>
            <person name="Yan M."/>
            <person name="Daum C."/>
            <person name="Ng V."/>
            <person name="Clum A."/>
            <person name="Steindorff A."/>
            <person name="Ohm R.A."/>
            <person name="Martin F."/>
            <person name="Silar P."/>
            <person name="Natvig D.O."/>
            <person name="Lalanne C."/>
            <person name="Gautier V."/>
            <person name="Ament-Velasquez S.L."/>
            <person name="Kruys A."/>
            <person name="Hutchinson M.I."/>
            <person name="Powell A.J."/>
            <person name="Barry K."/>
            <person name="Miller A.N."/>
            <person name="Grigoriev I.V."/>
            <person name="Debuchy R."/>
            <person name="Gladieux P."/>
            <person name="Hiltunen Thoren M."/>
            <person name="Johannesson H."/>
        </authorList>
    </citation>
    <scope>NUCLEOTIDE SEQUENCE</scope>
    <source>
        <strain evidence="2">CBS 955.72</strain>
    </source>
</reference>
<feature type="compositionally biased region" description="Low complexity" evidence="1">
    <location>
        <begin position="119"/>
        <end position="141"/>
    </location>
</feature>
<feature type="compositionally biased region" description="Basic residues" evidence="1">
    <location>
        <begin position="451"/>
        <end position="462"/>
    </location>
</feature>
<feature type="region of interest" description="Disordered" evidence="1">
    <location>
        <begin position="573"/>
        <end position="594"/>
    </location>
</feature>
<gene>
    <name evidence="2" type="ORF">B0T25DRAFT_541696</name>
</gene>
<feature type="region of interest" description="Disordered" evidence="1">
    <location>
        <begin position="763"/>
        <end position="782"/>
    </location>
</feature>
<feature type="region of interest" description="Disordered" evidence="1">
    <location>
        <begin position="900"/>
        <end position="955"/>
    </location>
</feature>
<dbReference type="AlphaFoldDB" id="A0AAJ0HH53"/>
<evidence type="ECO:0000313" key="2">
    <source>
        <dbReference type="EMBL" id="KAK3352324.1"/>
    </source>
</evidence>
<evidence type="ECO:0000313" key="3">
    <source>
        <dbReference type="Proteomes" id="UP001275084"/>
    </source>
</evidence>
<feature type="region of interest" description="Disordered" evidence="1">
    <location>
        <begin position="692"/>
        <end position="715"/>
    </location>
</feature>
<feature type="compositionally biased region" description="Polar residues" evidence="1">
    <location>
        <begin position="436"/>
        <end position="447"/>
    </location>
</feature>
<dbReference type="Proteomes" id="UP001275084">
    <property type="component" value="Unassembled WGS sequence"/>
</dbReference>
<organism evidence="2 3">
    <name type="scientific">Lasiosphaeria hispida</name>
    <dbReference type="NCBI Taxonomy" id="260671"/>
    <lineage>
        <taxon>Eukaryota</taxon>
        <taxon>Fungi</taxon>
        <taxon>Dikarya</taxon>
        <taxon>Ascomycota</taxon>
        <taxon>Pezizomycotina</taxon>
        <taxon>Sordariomycetes</taxon>
        <taxon>Sordariomycetidae</taxon>
        <taxon>Sordariales</taxon>
        <taxon>Lasiosphaeriaceae</taxon>
        <taxon>Lasiosphaeria</taxon>
    </lineage>
</organism>
<evidence type="ECO:0000256" key="1">
    <source>
        <dbReference type="SAM" id="MobiDB-lite"/>
    </source>
</evidence>